<dbReference type="AlphaFoldDB" id="A0AAD6XUM3"/>
<comment type="caution">
    <text evidence="2">The sequence shown here is derived from an EMBL/GenBank/DDBJ whole genome shotgun (WGS) entry which is preliminary data.</text>
</comment>
<protein>
    <submittedName>
        <fullName evidence="2">Uncharacterized protein</fullName>
    </submittedName>
</protein>
<evidence type="ECO:0000313" key="2">
    <source>
        <dbReference type="EMBL" id="KAJ7103994.1"/>
    </source>
</evidence>
<feature type="compositionally biased region" description="Acidic residues" evidence="1">
    <location>
        <begin position="913"/>
        <end position="922"/>
    </location>
</feature>
<gene>
    <name evidence="2" type="ORF">B0H15DRAFT_942029</name>
</gene>
<accession>A0AAD6XUM3</accession>
<proteinExistence type="predicted"/>
<feature type="compositionally biased region" description="Acidic residues" evidence="1">
    <location>
        <begin position="263"/>
        <end position="280"/>
    </location>
</feature>
<reference evidence="2" key="1">
    <citation type="submission" date="2023-03" db="EMBL/GenBank/DDBJ databases">
        <title>Massive genome expansion in bonnet fungi (Mycena s.s.) driven by repeated elements and novel gene families across ecological guilds.</title>
        <authorList>
            <consortium name="Lawrence Berkeley National Laboratory"/>
            <person name="Harder C.B."/>
            <person name="Miyauchi S."/>
            <person name="Viragh M."/>
            <person name="Kuo A."/>
            <person name="Thoen E."/>
            <person name="Andreopoulos B."/>
            <person name="Lu D."/>
            <person name="Skrede I."/>
            <person name="Drula E."/>
            <person name="Henrissat B."/>
            <person name="Morin E."/>
            <person name="Kohler A."/>
            <person name="Barry K."/>
            <person name="LaButti K."/>
            <person name="Morin E."/>
            <person name="Salamov A."/>
            <person name="Lipzen A."/>
            <person name="Mereny Z."/>
            <person name="Hegedus B."/>
            <person name="Baldrian P."/>
            <person name="Stursova M."/>
            <person name="Weitz H."/>
            <person name="Taylor A."/>
            <person name="Grigoriev I.V."/>
            <person name="Nagy L.G."/>
            <person name="Martin F."/>
            <person name="Kauserud H."/>
        </authorList>
    </citation>
    <scope>NUCLEOTIDE SEQUENCE</scope>
    <source>
        <strain evidence="2">CBHHK173m</strain>
    </source>
</reference>
<feature type="compositionally biased region" description="Low complexity" evidence="1">
    <location>
        <begin position="172"/>
        <end position="184"/>
    </location>
</feature>
<sequence>MSSASRKRKAPSEASLMDEDLWQHFRHCPDIQRIISYFHDPTLKKANLGVAEQAYAHFLEAVRAYRAWAPKSRFAEIESFIYTAAMALFAFFEHVETSGTRKTYQFRAMYSDLAKLAPKHHPSNVDVPTAEFVFPELDIPETLPTLPRLDATPRSSPVPAPEPKRAKLELGAQPSPAASSSRLPAPKHVRRPVPVKTAPRIALSPRPPASLPRSTHGSLPPAKPVKARPRSSLPALPIEPNPESEDDRESSHEEYQEEQVIVADEEEAEAEETPEEEPEEEPVKLAPKASGKSKGKGKAAPLEAPKEAAPRPTQPGPVPVAPLKEGRRSPPVGRLSDIPLVVGAKAVGPALGTAENQSPALFPCTECHGSGEQCFQDGHGGACLSCKTKGFKCSLCLTGVPRMLLQQRAETFAAGGSSALIARFSALVQSRRQVDLFRALTAHAFEDFNHSLRHLAFVFIQTKAELTQEELALYFEDPNDLAVVQGALKRLKVSRVKLWDEFKPRAHVSERQGAPPTPGGSVAMQMTLPTQRSSTDWIDSPEVQEYLTGPQGYLRPLPTRDADSHPSHGHIMPLTASTDPELFEALQDAAPDPPRTPPMASLDGPEGAGPATPPRAPPPFTFTRESRAPPSTPGPVPWAGRAPLPPPAFAGYPYLSGLPTARRVWSAWVARGVLRGAAATRSIDLGSIAVVCASGHRATGLASSASLATASSRVSEAVVATKTTDGATGAALIRGICWDWGDVGSLGVLDDLVGDSVMADIIPDFRFLNLVGRLRNFRTTCRLMAPFPALDTVCVQLHSSTTDLKNILDTPVSSVVKIHIAEQALKDAANALPFAGGISSRAEAREDVQSVIGAVARLVLDFPTYVPSKFHHDQALLLSSSLIKNVEKKRLLRAEKKKDQARKKQESSTALPGDEDNSDIEEMSTSMDVDPQTPANKIAPTVGSFLFGSIPAQPLPPNLNFNKVSKGADAVAKAKASAEASVGSSLEPSPEISEARKKEKMAARSEAVRLPYESVPSLDLRSNAYKKAVKYDRKSHSDNRKRPRSLYGYISDHEDGLFSSGPMAHSDSPVVHTEVILTAKALTKLFLKASDPMSLFTQRDDELQNEIQKCNLRIRHFLQLRDNFVTAHKDLRYEYEAVMNDDDYRPAPAKRQTSLEV</sequence>
<organism evidence="2 3">
    <name type="scientific">Mycena belliarum</name>
    <dbReference type="NCBI Taxonomy" id="1033014"/>
    <lineage>
        <taxon>Eukaryota</taxon>
        <taxon>Fungi</taxon>
        <taxon>Dikarya</taxon>
        <taxon>Basidiomycota</taxon>
        <taxon>Agaricomycotina</taxon>
        <taxon>Agaricomycetes</taxon>
        <taxon>Agaricomycetidae</taxon>
        <taxon>Agaricales</taxon>
        <taxon>Marasmiineae</taxon>
        <taxon>Mycenaceae</taxon>
        <taxon>Mycena</taxon>
    </lineage>
</organism>
<feature type="region of interest" description="Disordered" evidence="1">
    <location>
        <begin position="587"/>
        <end position="635"/>
    </location>
</feature>
<name>A0AAD6XUM3_9AGAR</name>
<keyword evidence="3" id="KW-1185">Reference proteome</keyword>
<dbReference type="Proteomes" id="UP001222325">
    <property type="component" value="Unassembled WGS sequence"/>
</dbReference>
<dbReference type="EMBL" id="JARJCN010000001">
    <property type="protein sequence ID" value="KAJ7103994.1"/>
    <property type="molecule type" value="Genomic_DNA"/>
</dbReference>
<feature type="compositionally biased region" description="Pro residues" evidence="1">
    <location>
        <begin position="611"/>
        <end position="620"/>
    </location>
</feature>
<evidence type="ECO:0000313" key="3">
    <source>
        <dbReference type="Proteomes" id="UP001222325"/>
    </source>
</evidence>
<evidence type="ECO:0000256" key="1">
    <source>
        <dbReference type="SAM" id="MobiDB-lite"/>
    </source>
</evidence>
<feature type="region of interest" description="Disordered" evidence="1">
    <location>
        <begin position="894"/>
        <end position="933"/>
    </location>
</feature>
<feature type="region of interest" description="Disordered" evidence="1">
    <location>
        <begin position="979"/>
        <end position="998"/>
    </location>
</feature>
<feature type="compositionally biased region" description="Basic and acidic residues" evidence="1">
    <location>
        <begin position="894"/>
        <end position="906"/>
    </location>
</feature>
<feature type="region of interest" description="Disordered" evidence="1">
    <location>
        <begin position="144"/>
        <end position="334"/>
    </location>
</feature>